<dbReference type="InterPro" id="IPR035996">
    <property type="entry name" value="4pyrrol_Methylase_sf"/>
</dbReference>
<dbReference type="STRING" id="215200.SAMN05216454_104126"/>
<keyword evidence="2" id="KW-0169">Cobalamin biosynthesis</keyword>
<feature type="domain" description="Tetrapyrrole methylase" evidence="6">
    <location>
        <begin position="1"/>
        <end position="207"/>
    </location>
</feature>
<dbReference type="AlphaFoldDB" id="A0A1H8GVQ3"/>
<evidence type="ECO:0000256" key="5">
    <source>
        <dbReference type="ARBA" id="ARBA00022691"/>
    </source>
</evidence>
<keyword evidence="4 7" id="KW-0808">Transferase</keyword>
<dbReference type="GO" id="GO:0008168">
    <property type="term" value="F:methyltransferase activity"/>
    <property type="evidence" value="ECO:0007669"/>
    <property type="project" value="UniProtKB-KW"/>
</dbReference>
<gene>
    <name evidence="7" type="ORF">SAMN05216454_104126</name>
</gene>
<sequence>MIYVIGSGPGNKDFMTLEAIEAIKKCDTIVGYKTYINLIKDLIEDKELVENGMRQEKERCEMALKLSSEGKIVGLISGGDSGIYGMAGLVYELNSKLEKKEEIKIVCGVTSSISAASVLGAPIMHDFCQISLSDLMTDWKLIEKRISLAAEADFVIAIYNPRSKGRSEHLKRAFEIMGEYKSPSTPVGIVKNSGRDGQEMYIMEFKDMNFDICDMSTMVIVGNKESYIDDGKIITPRGYNI</sequence>
<dbReference type="NCBIfam" id="TIGR01466">
    <property type="entry name" value="cobJ_cbiH"/>
    <property type="match status" value="1"/>
</dbReference>
<dbReference type="UniPathway" id="UPA00148"/>
<dbReference type="InterPro" id="IPR014776">
    <property type="entry name" value="4pyrrole_Mease_sub2"/>
</dbReference>
<comment type="pathway">
    <text evidence="1">Cofactor biosynthesis; adenosylcobalamin biosynthesis.</text>
</comment>
<protein>
    <submittedName>
        <fullName evidence="7">Cobalt-precorrin 3 C17-methyltransferase</fullName>
    </submittedName>
</protein>
<dbReference type="PANTHER" id="PTHR47036">
    <property type="entry name" value="COBALT-FACTOR III C(17)-METHYLTRANSFERASE-RELATED"/>
    <property type="match status" value="1"/>
</dbReference>
<dbReference type="EMBL" id="FODF01000004">
    <property type="protein sequence ID" value="SEN48083.1"/>
    <property type="molecule type" value="Genomic_DNA"/>
</dbReference>
<evidence type="ECO:0000256" key="4">
    <source>
        <dbReference type="ARBA" id="ARBA00022679"/>
    </source>
</evidence>
<dbReference type="InterPro" id="IPR014777">
    <property type="entry name" value="4pyrrole_Mease_sub1"/>
</dbReference>
<dbReference type="Gene3D" id="3.40.1010.10">
    <property type="entry name" value="Cobalt-precorrin-4 Transmethylase, Domain 1"/>
    <property type="match status" value="1"/>
</dbReference>
<dbReference type="Proteomes" id="UP000199512">
    <property type="component" value="Unassembled WGS sequence"/>
</dbReference>
<proteinExistence type="predicted"/>
<dbReference type="InterPro" id="IPR051810">
    <property type="entry name" value="Precorrin_MeTrfase"/>
</dbReference>
<dbReference type="OrthoDB" id="9772960at2"/>
<keyword evidence="8" id="KW-1185">Reference proteome</keyword>
<evidence type="ECO:0000259" key="6">
    <source>
        <dbReference type="Pfam" id="PF00590"/>
    </source>
</evidence>
<evidence type="ECO:0000313" key="8">
    <source>
        <dbReference type="Proteomes" id="UP000199512"/>
    </source>
</evidence>
<dbReference type="RefSeq" id="WP_091974907.1">
    <property type="nucleotide sequence ID" value="NZ_CAUWDX010000002.1"/>
</dbReference>
<name>A0A1H8GVQ3_9FIRM</name>
<dbReference type="Gene3D" id="3.30.950.10">
    <property type="entry name" value="Methyltransferase, Cobalt-precorrin-4 Transmethylase, Domain 2"/>
    <property type="match status" value="1"/>
</dbReference>
<keyword evidence="5" id="KW-0949">S-adenosyl-L-methionine</keyword>
<evidence type="ECO:0000256" key="1">
    <source>
        <dbReference type="ARBA" id="ARBA00004953"/>
    </source>
</evidence>
<dbReference type="SUPFAM" id="SSF53790">
    <property type="entry name" value="Tetrapyrrole methylase"/>
    <property type="match status" value="1"/>
</dbReference>
<dbReference type="PANTHER" id="PTHR47036:SF1">
    <property type="entry name" value="COBALT-FACTOR III C(17)-METHYLTRANSFERASE-RELATED"/>
    <property type="match status" value="1"/>
</dbReference>
<evidence type="ECO:0000256" key="3">
    <source>
        <dbReference type="ARBA" id="ARBA00022603"/>
    </source>
</evidence>
<reference evidence="7 8" key="1">
    <citation type="submission" date="2016-10" db="EMBL/GenBank/DDBJ databases">
        <authorList>
            <person name="de Groot N.N."/>
        </authorList>
    </citation>
    <scope>NUCLEOTIDE SEQUENCE [LARGE SCALE GENOMIC DNA]</scope>
    <source>
        <strain evidence="7 8">Calf135</strain>
    </source>
</reference>
<dbReference type="GO" id="GO:0032259">
    <property type="term" value="P:methylation"/>
    <property type="evidence" value="ECO:0007669"/>
    <property type="project" value="UniProtKB-KW"/>
</dbReference>
<organism evidence="7 8">
    <name type="scientific">Peptostreptococcus russellii</name>
    <dbReference type="NCBI Taxonomy" id="215200"/>
    <lineage>
        <taxon>Bacteria</taxon>
        <taxon>Bacillati</taxon>
        <taxon>Bacillota</taxon>
        <taxon>Clostridia</taxon>
        <taxon>Peptostreptococcales</taxon>
        <taxon>Peptostreptococcaceae</taxon>
        <taxon>Peptostreptococcus</taxon>
    </lineage>
</organism>
<dbReference type="InterPro" id="IPR006363">
    <property type="entry name" value="Cbl_synth_CobJ/CibH_dom"/>
</dbReference>
<keyword evidence="3 7" id="KW-0489">Methyltransferase</keyword>
<dbReference type="GO" id="GO:0009236">
    <property type="term" value="P:cobalamin biosynthetic process"/>
    <property type="evidence" value="ECO:0007669"/>
    <property type="project" value="UniProtKB-UniPathway"/>
</dbReference>
<evidence type="ECO:0000313" key="7">
    <source>
        <dbReference type="EMBL" id="SEN48083.1"/>
    </source>
</evidence>
<dbReference type="Pfam" id="PF00590">
    <property type="entry name" value="TP_methylase"/>
    <property type="match status" value="1"/>
</dbReference>
<dbReference type="CDD" id="cd11646">
    <property type="entry name" value="Precorrin_3B_C17_MT"/>
    <property type="match status" value="1"/>
</dbReference>
<evidence type="ECO:0000256" key="2">
    <source>
        <dbReference type="ARBA" id="ARBA00022573"/>
    </source>
</evidence>
<accession>A0A1H8GVQ3</accession>
<dbReference type="InterPro" id="IPR000878">
    <property type="entry name" value="4pyrrol_Mease"/>
</dbReference>